<dbReference type="GO" id="GO:0005829">
    <property type="term" value="C:cytosol"/>
    <property type="evidence" value="ECO:0007669"/>
    <property type="project" value="TreeGrafter"/>
</dbReference>
<organism evidence="7 8">
    <name type="scientific">Lampropedia puyangensis</name>
    <dbReference type="NCBI Taxonomy" id="1330072"/>
    <lineage>
        <taxon>Bacteria</taxon>
        <taxon>Pseudomonadati</taxon>
        <taxon>Pseudomonadota</taxon>
        <taxon>Betaproteobacteria</taxon>
        <taxon>Burkholderiales</taxon>
        <taxon>Comamonadaceae</taxon>
        <taxon>Lampropedia</taxon>
    </lineage>
</organism>
<accession>A0A4S8EY74</accession>
<keyword evidence="4 5" id="KW-0067">ATP-binding</keyword>
<evidence type="ECO:0000313" key="7">
    <source>
        <dbReference type="EMBL" id="THT99887.1"/>
    </source>
</evidence>
<dbReference type="Gene3D" id="3.40.50.300">
    <property type="entry name" value="P-loop containing nucleotide triphosphate hydrolases"/>
    <property type="match status" value="2"/>
</dbReference>
<keyword evidence="2 5" id="KW-0378">Hydrolase</keyword>
<name>A0A4S8EY74_9BURK</name>
<evidence type="ECO:0000256" key="5">
    <source>
        <dbReference type="PROSITE-ProRule" id="PRU00560"/>
    </source>
</evidence>
<dbReference type="AlphaFoldDB" id="A0A4S8EY74"/>
<comment type="caution">
    <text evidence="7">The sequence shown here is derived from an EMBL/GenBank/DDBJ whole genome shotgun (WGS) entry which is preliminary data.</text>
</comment>
<evidence type="ECO:0000259" key="6">
    <source>
        <dbReference type="PROSITE" id="PS51198"/>
    </source>
</evidence>
<dbReference type="GO" id="GO:0043138">
    <property type="term" value="F:3'-5' DNA helicase activity"/>
    <property type="evidence" value="ECO:0007669"/>
    <property type="project" value="TreeGrafter"/>
</dbReference>
<evidence type="ECO:0000313" key="8">
    <source>
        <dbReference type="Proteomes" id="UP000308917"/>
    </source>
</evidence>
<keyword evidence="3 5" id="KW-0347">Helicase</keyword>
<evidence type="ECO:0000256" key="3">
    <source>
        <dbReference type="ARBA" id="ARBA00022806"/>
    </source>
</evidence>
<dbReference type="GO" id="GO:0005524">
    <property type="term" value="F:ATP binding"/>
    <property type="evidence" value="ECO:0007669"/>
    <property type="project" value="UniProtKB-UniRule"/>
</dbReference>
<gene>
    <name evidence="7" type="ORF">E9531_11155</name>
</gene>
<dbReference type="InterPro" id="IPR000212">
    <property type="entry name" value="DNA_helicase_UvrD/REP"/>
</dbReference>
<proteinExistence type="predicted"/>
<reference evidence="7 8" key="1">
    <citation type="journal article" date="2015" name="Antonie Van Leeuwenhoek">
        <title>Lampropedia puyangensis sp. nov., isolated from symptomatic bark of Populus ? euramericana canker and emended description of Lampropedia hyalina (Ehrenberg 1832) Lee et al. 2004.</title>
        <authorList>
            <person name="Li Y."/>
            <person name="Wang T."/>
            <person name="Piao C.G."/>
            <person name="Wang L.F."/>
            <person name="Tian G.Z."/>
            <person name="Zhu T.H."/>
            <person name="Guo M.W."/>
        </authorList>
    </citation>
    <scope>NUCLEOTIDE SEQUENCE [LARGE SCALE GENOMIC DNA]</scope>
    <source>
        <strain evidence="7 8">2-bin</strain>
    </source>
</reference>
<evidence type="ECO:0000256" key="2">
    <source>
        <dbReference type="ARBA" id="ARBA00022801"/>
    </source>
</evidence>
<dbReference type="InterPro" id="IPR027417">
    <property type="entry name" value="P-loop_NTPase"/>
</dbReference>
<dbReference type="GO" id="GO:0016787">
    <property type="term" value="F:hydrolase activity"/>
    <property type="evidence" value="ECO:0007669"/>
    <property type="project" value="UniProtKB-UniRule"/>
</dbReference>
<dbReference type="PANTHER" id="PTHR11070">
    <property type="entry name" value="UVRD / RECB / PCRA DNA HELICASE FAMILY MEMBER"/>
    <property type="match status" value="1"/>
</dbReference>
<keyword evidence="1 5" id="KW-0547">Nucleotide-binding</keyword>
<dbReference type="OrthoDB" id="5441773at2"/>
<dbReference type="PROSITE" id="PS51198">
    <property type="entry name" value="UVRD_HELICASE_ATP_BIND"/>
    <property type="match status" value="1"/>
</dbReference>
<dbReference type="InterPro" id="IPR014016">
    <property type="entry name" value="UvrD-like_ATP-bd"/>
</dbReference>
<feature type="binding site" evidence="5">
    <location>
        <begin position="226"/>
        <end position="233"/>
    </location>
    <ligand>
        <name>ATP</name>
        <dbReference type="ChEBI" id="CHEBI:30616"/>
    </ligand>
</feature>
<sequence length="674" mass="75518">MAIFIPEKLGTAGAQAVHIKRKLSQLDDAHVVRSPFPRQEWLPNFFVQHANKGWSAIAVCDTPYSKITNNGLFESSETTRFEALLKNFQSFEKAGLHAGEKPLKKLVVMWRCNTQEIQQISTRYSQSHGIYFLSREAFDQDDGQVFSRTLSAISGPQSDRLLSLYFPEAEVHAHNTTRRLFVRNSSSTLGKYFLDYNQEWAAKLDLTAPQEQVEAGKDLSLRLINGVAGSGKTLIAMARALLLAEMYPDQQVLFLIHNRPIVADLRAKLIRSRGAIPKNLEICTFFSWAGNQWKQLNGRFPNYIKPRQLPPLLARLRSAWPELTQTSEQLSDELDFINETLQESLDSYLQASRAGRGFALREKERIAMWGLYQAVTKALASPPLPTMLWSAMPHDICKAKDHSNLVLADHVLIDEAQFFAPSWFHVVRLGMQPHGSLFLCADPNQGFMKSRLSWKSVGLEVAGRTKKLYRSYRTTQAILTAANSILKQHTKADADDYLEPDMQGMEPGLPPVLIQCASVQDCIDKLINEIDAALKNHNLTVEDMLVVFGDSISKNALHQRLSRHLGEHAVWCFNLEEKKYDPPQGYRREYLRMASVGSATGLEAGVVFLIGMEKLVSSAASASLSTVADREARATATEEHARKLYMAMTRAGQSLFLLTSEPVAPAIASQFHSA</sequence>
<dbReference type="GO" id="GO:0000725">
    <property type="term" value="P:recombinational repair"/>
    <property type="evidence" value="ECO:0007669"/>
    <property type="project" value="TreeGrafter"/>
</dbReference>
<evidence type="ECO:0000256" key="1">
    <source>
        <dbReference type="ARBA" id="ARBA00022741"/>
    </source>
</evidence>
<dbReference type="SUPFAM" id="SSF52540">
    <property type="entry name" value="P-loop containing nucleoside triphosphate hydrolases"/>
    <property type="match status" value="1"/>
</dbReference>
<dbReference type="Proteomes" id="UP000308917">
    <property type="component" value="Unassembled WGS sequence"/>
</dbReference>
<evidence type="ECO:0000256" key="4">
    <source>
        <dbReference type="ARBA" id="ARBA00022840"/>
    </source>
</evidence>
<dbReference type="RefSeq" id="WP_136573848.1">
    <property type="nucleotide sequence ID" value="NZ_STFG01000012.1"/>
</dbReference>
<feature type="domain" description="UvrD-like helicase ATP-binding" evidence="6">
    <location>
        <begin position="205"/>
        <end position="481"/>
    </location>
</feature>
<protein>
    <submittedName>
        <fullName evidence="7">DUF2075 domain-containing protein</fullName>
    </submittedName>
</protein>
<dbReference type="GO" id="GO:0003677">
    <property type="term" value="F:DNA binding"/>
    <property type="evidence" value="ECO:0007669"/>
    <property type="project" value="InterPro"/>
</dbReference>
<dbReference type="EMBL" id="STFG01000012">
    <property type="protein sequence ID" value="THT99887.1"/>
    <property type="molecule type" value="Genomic_DNA"/>
</dbReference>
<dbReference type="PANTHER" id="PTHR11070:SF45">
    <property type="entry name" value="DNA 3'-5' HELICASE"/>
    <property type="match status" value="1"/>
</dbReference>
<keyword evidence="8" id="KW-1185">Reference proteome</keyword>